<feature type="transmembrane region" description="Helical" evidence="6">
    <location>
        <begin position="361"/>
        <end position="389"/>
    </location>
</feature>
<proteinExistence type="predicted"/>
<protein>
    <recommendedName>
        <fullName evidence="7">Major facilitator superfamily (MFS) profile domain-containing protein</fullName>
    </recommendedName>
</protein>
<dbReference type="SUPFAM" id="SSF103473">
    <property type="entry name" value="MFS general substrate transporter"/>
    <property type="match status" value="1"/>
</dbReference>
<reference evidence="9" key="1">
    <citation type="submission" date="2019-06" db="EMBL/GenBank/DDBJ databases">
        <authorList>
            <person name="Broberg M."/>
        </authorList>
    </citation>
    <scope>NUCLEOTIDE SEQUENCE [LARGE SCALE GENOMIC DNA]</scope>
</reference>
<keyword evidence="9" id="KW-1185">Reference proteome</keyword>
<dbReference type="OrthoDB" id="268400at2759"/>
<dbReference type="GO" id="GO:0022857">
    <property type="term" value="F:transmembrane transporter activity"/>
    <property type="evidence" value="ECO:0007669"/>
    <property type="project" value="InterPro"/>
</dbReference>
<feature type="compositionally biased region" description="Low complexity" evidence="5">
    <location>
        <begin position="1"/>
        <end position="16"/>
    </location>
</feature>
<accession>A0A9N9Y3C8</accession>
<feature type="domain" description="Major facilitator superfamily (MFS) profile" evidence="7">
    <location>
        <begin position="61"/>
        <end position="521"/>
    </location>
</feature>
<feature type="transmembrane region" description="Helical" evidence="6">
    <location>
        <begin position="401"/>
        <end position="419"/>
    </location>
</feature>
<feature type="transmembrane region" description="Helical" evidence="6">
    <location>
        <begin position="98"/>
        <end position="118"/>
    </location>
</feature>
<dbReference type="PANTHER" id="PTHR23502:SF160">
    <property type="entry name" value="MAJOR FACILITATOR SUPERFAMILY (MFS) PROFILE DOMAIN-CONTAINING PROTEIN-RELATED"/>
    <property type="match status" value="1"/>
</dbReference>
<keyword evidence="3 6" id="KW-1133">Transmembrane helix</keyword>
<reference evidence="8 9" key="2">
    <citation type="submission" date="2021-10" db="EMBL/GenBank/DDBJ databases">
        <authorList>
            <person name="Piombo E."/>
        </authorList>
    </citation>
    <scope>NUCLEOTIDE SEQUENCE [LARGE SCALE GENOMIC DNA]</scope>
</reference>
<feature type="transmembrane region" description="Helical" evidence="6">
    <location>
        <begin position="223"/>
        <end position="245"/>
    </location>
</feature>
<dbReference type="PROSITE" id="PS50850">
    <property type="entry name" value="MFS"/>
    <property type="match status" value="1"/>
</dbReference>
<name>A0A9N9Y3C8_9HYPO</name>
<dbReference type="Proteomes" id="UP000754883">
    <property type="component" value="Unassembled WGS sequence"/>
</dbReference>
<evidence type="ECO:0000313" key="9">
    <source>
        <dbReference type="Proteomes" id="UP000754883"/>
    </source>
</evidence>
<comment type="caution">
    <text evidence="8">The sequence shown here is derived from an EMBL/GenBank/DDBJ whole genome shotgun (WGS) entry which is preliminary data.</text>
</comment>
<dbReference type="Gene3D" id="1.20.1250.20">
    <property type="entry name" value="MFS general substrate transporter like domains"/>
    <property type="match status" value="1"/>
</dbReference>
<feature type="transmembrane region" description="Helical" evidence="6">
    <location>
        <begin position="189"/>
        <end position="211"/>
    </location>
</feature>
<feature type="transmembrane region" description="Helical" evidence="6">
    <location>
        <begin position="323"/>
        <end position="341"/>
    </location>
</feature>
<dbReference type="AlphaFoldDB" id="A0A9N9Y3C8"/>
<dbReference type="EMBL" id="CABFNO020001405">
    <property type="protein sequence ID" value="CAG9986805.1"/>
    <property type="molecule type" value="Genomic_DNA"/>
</dbReference>
<evidence type="ECO:0000259" key="7">
    <source>
        <dbReference type="PROSITE" id="PS50850"/>
    </source>
</evidence>
<comment type="subcellular location">
    <subcellularLocation>
        <location evidence="1">Membrane</location>
        <topology evidence="1">Multi-pass membrane protein</topology>
    </subcellularLocation>
</comment>
<evidence type="ECO:0000256" key="3">
    <source>
        <dbReference type="ARBA" id="ARBA00022989"/>
    </source>
</evidence>
<evidence type="ECO:0000256" key="1">
    <source>
        <dbReference type="ARBA" id="ARBA00004141"/>
    </source>
</evidence>
<feature type="transmembrane region" description="Helical" evidence="6">
    <location>
        <begin position="130"/>
        <end position="148"/>
    </location>
</feature>
<evidence type="ECO:0000256" key="6">
    <source>
        <dbReference type="SAM" id="Phobius"/>
    </source>
</evidence>
<dbReference type="PANTHER" id="PTHR23502">
    <property type="entry name" value="MAJOR FACILITATOR SUPERFAMILY"/>
    <property type="match status" value="1"/>
</dbReference>
<evidence type="ECO:0000256" key="4">
    <source>
        <dbReference type="ARBA" id="ARBA00023136"/>
    </source>
</evidence>
<dbReference type="GO" id="GO:0005886">
    <property type="term" value="C:plasma membrane"/>
    <property type="evidence" value="ECO:0007669"/>
    <property type="project" value="TreeGrafter"/>
</dbReference>
<organism evidence="8 9">
    <name type="scientific">Clonostachys byssicola</name>
    <dbReference type="NCBI Taxonomy" id="160290"/>
    <lineage>
        <taxon>Eukaryota</taxon>
        <taxon>Fungi</taxon>
        <taxon>Dikarya</taxon>
        <taxon>Ascomycota</taxon>
        <taxon>Pezizomycotina</taxon>
        <taxon>Sordariomycetes</taxon>
        <taxon>Hypocreomycetidae</taxon>
        <taxon>Hypocreales</taxon>
        <taxon>Bionectriaceae</taxon>
        <taxon>Clonostachys</taxon>
    </lineage>
</organism>
<feature type="transmembrane region" description="Helical" evidence="6">
    <location>
        <begin position="462"/>
        <end position="486"/>
    </location>
</feature>
<dbReference type="InterPro" id="IPR036259">
    <property type="entry name" value="MFS_trans_sf"/>
</dbReference>
<feature type="region of interest" description="Disordered" evidence="5">
    <location>
        <begin position="1"/>
        <end position="21"/>
    </location>
</feature>
<feature type="transmembrane region" description="Helical" evidence="6">
    <location>
        <begin position="154"/>
        <end position="177"/>
    </location>
</feature>
<dbReference type="InterPro" id="IPR020846">
    <property type="entry name" value="MFS_dom"/>
</dbReference>
<feature type="transmembrane region" description="Helical" evidence="6">
    <location>
        <begin position="498"/>
        <end position="518"/>
    </location>
</feature>
<keyword evidence="2 6" id="KW-0812">Transmembrane</keyword>
<gene>
    <name evidence="8" type="ORF">CBYS24578_00008003</name>
</gene>
<keyword evidence="4 6" id="KW-0472">Membrane</keyword>
<feature type="transmembrane region" description="Helical" evidence="6">
    <location>
        <begin position="59"/>
        <end position="78"/>
    </location>
</feature>
<sequence length="541" mass="58928">MAASLDSSDSSDLSMSSKRDSLHTPGSVFFVSSDGRVLKLPIPSKSPRDPLTWTGSKRILAFFALQLYSVVASFEVNLPGLLMRAVQNEFEKDGIEKASFQSLSAAMTLFTGFGYLLGIPLSTAVGRRPVFVGAAVVTSVSTLWAGWAPSFWHLLASLCFQALAVGAAIGMCLLILIDATFIHERPNALSLYWCVGSVFIKLSILILPFIADLNTCWRTVYQVWLGPCLIAAVGVLLFVPETYFLRPPVSLDGRILVQSSSEKVEVYKDWGRYETDTAERPLPALPASSRFWSRLKISRAPGTTWSAAVAAYMQMILCILNPLTFWVSLLTGIILSGVIFLNLSQPSVLAQGTQDPEAVSMWLGVAGIIGSILAFPVTGPLANWFARYYSLRNGGVRHAEVYLPAFAIPVVTGLASVLINGFAIEKQWNSGWLYTTSAISILSYLTGNVAFTIWITEAFPRWAAAALAVQLFTGNMVSFGIASAILPWTTSHQILQPTMLISILIAVLGILAVPIAFWGKNVRQYIHGWSSDSERTALRPQ</sequence>
<dbReference type="InterPro" id="IPR011701">
    <property type="entry name" value="MFS"/>
</dbReference>
<dbReference type="Pfam" id="PF07690">
    <property type="entry name" value="MFS_1"/>
    <property type="match status" value="1"/>
</dbReference>
<evidence type="ECO:0000256" key="5">
    <source>
        <dbReference type="SAM" id="MobiDB-lite"/>
    </source>
</evidence>
<evidence type="ECO:0000313" key="8">
    <source>
        <dbReference type="EMBL" id="CAG9986805.1"/>
    </source>
</evidence>
<feature type="transmembrane region" description="Helical" evidence="6">
    <location>
        <begin position="431"/>
        <end position="455"/>
    </location>
</feature>
<evidence type="ECO:0000256" key="2">
    <source>
        <dbReference type="ARBA" id="ARBA00022692"/>
    </source>
</evidence>